<dbReference type="AlphaFoldDB" id="A0A1F8F143"/>
<organism evidence="2 3">
    <name type="scientific">Candidatus Yanofskybacteria bacterium RIFCSPHIGHO2_01_FULL_45_42</name>
    <dbReference type="NCBI Taxonomy" id="1802671"/>
    <lineage>
        <taxon>Bacteria</taxon>
        <taxon>Candidatus Yanofskyibacteriota</taxon>
    </lineage>
</organism>
<gene>
    <name evidence="2" type="ORF">A2750_02840</name>
</gene>
<sequence length="160" mass="17286">MNNAKFQHGIAPIIIVLILTAAGAVLWLYQNSGMDGWSKIAGGGRILSFAVEPSRKEGGWTLYTYGAKAIFKGEKLLSVELRYSPTGAGAGNGQPDGYKLGNMARLERCAAGQECSPDMPDMWFYNMPKNLTATNFWAVAKDAQGNTLKSNDLGNVGYEE</sequence>
<proteinExistence type="predicted"/>
<protein>
    <submittedName>
        <fullName evidence="2">Uncharacterized protein</fullName>
    </submittedName>
</protein>
<accession>A0A1F8F143</accession>
<evidence type="ECO:0000256" key="1">
    <source>
        <dbReference type="SAM" id="Phobius"/>
    </source>
</evidence>
<keyword evidence="1" id="KW-0472">Membrane</keyword>
<feature type="transmembrane region" description="Helical" evidence="1">
    <location>
        <begin position="6"/>
        <end position="29"/>
    </location>
</feature>
<dbReference type="EMBL" id="MGJL01000033">
    <property type="protein sequence ID" value="OGN06864.1"/>
    <property type="molecule type" value="Genomic_DNA"/>
</dbReference>
<evidence type="ECO:0000313" key="3">
    <source>
        <dbReference type="Proteomes" id="UP000178023"/>
    </source>
</evidence>
<reference evidence="2 3" key="1">
    <citation type="journal article" date="2016" name="Nat. Commun.">
        <title>Thousands of microbial genomes shed light on interconnected biogeochemical processes in an aquifer system.</title>
        <authorList>
            <person name="Anantharaman K."/>
            <person name="Brown C.T."/>
            <person name="Hug L.A."/>
            <person name="Sharon I."/>
            <person name="Castelle C.J."/>
            <person name="Probst A.J."/>
            <person name="Thomas B.C."/>
            <person name="Singh A."/>
            <person name="Wilkins M.J."/>
            <person name="Karaoz U."/>
            <person name="Brodie E.L."/>
            <person name="Williams K.H."/>
            <person name="Hubbard S.S."/>
            <person name="Banfield J.F."/>
        </authorList>
    </citation>
    <scope>NUCLEOTIDE SEQUENCE [LARGE SCALE GENOMIC DNA]</scope>
</reference>
<comment type="caution">
    <text evidence="2">The sequence shown here is derived from an EMBL/GenBank/DDBJ whole genome shotgun (WGS) entry which is preliminary data.</text>
</comment>
<keyword evidence="1" id="KW-1133">Transmembrane helix</keyword>
<dbReference type="Proteomes" id="UP000178023">
    <property type="component" value="Unassembled WGS sequence"/>
</dbReference>
<name>A0A1F8F143_9BACT</name>
<keyword evidence="1" id="KW-0812">Transmembrane</keyword>
<evidence type="ECO:0000313" key="2">
    <source>
        <dbReference type="EMBL" id="OGN06864.1"/>
    </source>
</evidence>